<dbReference type="InterPro" id="IPR032466">
    <property type="entry name" value="Metal_Hydrolase"/>
</dbReference>
<reference evidence="2" key="1">
    <citation type="submission" date="2018-05" db="EMBL/GenBank/DDBJ databases">
        <authorList>
            <person name="Lanie J.A."/>
            <person name="Ng W.-L."/>
            <person name="Kazmierczak K.M."/>
            <person name="Andrzejewski T.M."/>
            <person name="Davidsen T.M."/>
            <person name="Wayne K.J."/>
            <person name="Tettelin H."/>
            <person name="Glass J.I."/>
            <person name="Rusch D."/>
            <person name="Podicherti R."/>
            <person name="Tsui H.-C.T."/>
            <person name="Winkler M.E."/>
        </authorList>
    </citation>
    <scope>NUCLEOTIDE SEQUENCE</scope>
</reference>
<dbReference type="SUPFAM" id="SSF51556">
    <property type="entry name" value="Metallo-dependent hydrolases"/>
    <property type="match status" value="1"/>
</dbReference>
<sequence>MKIVDSHLHVWSGDYASYPFVEGRAEAEPATGEMLIDTMDAVSVDAAVIVQPAHYLYDNRYVTDCLRRFPDRFAAVGLVDQQAPDAIDRLDELLDAGFEGLRIHLASRVDDPAQWATPDQDALWRRMADAKASFCVFGPSKHLPAVEPIIARHPDVRIVLDHLGGSPAPADDVEGHGLQLALGLAQYPQVSVKLTPQGHKSSEPYPHSDLFDLYRKYYDAYGPERLMWGTNYPGILKSTGYGPSLELFRDHLSFFSEAERERLLGGTAMEIWPSLAR</sequence>
<dbReference type="InterPro" id="IPR052358">
    <property type="entry name" value="Aro_Compnd_Degr_Hydrolases"/>
</dbReference>
<dbReference type="PANTHER" id="PTHR35563:SF2">
    <property type="entry name" value="BARREL METAL-DEPENDENT HYDROLASE, PUTATIVE (AFU_ORTHOLOGUE AFUA_1G16240)-RELATED"/>
    <property type="match status" value="1"/>
</dbReference>
<name>A0A382J9R9_9ZZZZ</name>
<organism evidence="2">
    <name type="scientific">marine metagenome</name>
    <dbReference type="NCBI Taxonomy" id="408172"/>
    <lineage>
        <taxon>unclassified sequences</taxon>
        <taxon>metagenomes</taxon>
        <taxon>ecological metagenomes</taxon>
    </lineage>
</organism>
<dbReference type="EMBL" id="UINC01072951">
    <property type="protein sequence ID" value="SVC08964.1"/>
    <property type="molecule type" value="Genomic_DNA"/>
</dbReference>
<evidence type="ECO:0000313" key="2">
    <source>
        <dbReference type="EMBL" id="SVC08964.1"/>
    </source>
</evidence>
<dbReference type="InterPro" id="IPR006680">
    <property type="entry name" value="Amidohydro-rel"/>
</dbReference>
<proteinExistence type="predicted"/>
<dbReference type="AlphaFoldDB" id="A0A382J9R9"/>
<dbReference type="GO" id="GO:0016787">
    <property type="term" value="F:hydrolase activity"/>
    <property type="evidence" value="ECO:0007669"/>
    <property type="project" value="InterPro"/>
</dbReference>
<gene>
    <name evidence="2" type="ORF">METZ01_LOCUS261818</name>
</gene>
<protein>
    <recommendedName>
        <fullName evidence="1">Amidohydrolase-related domain-containing protein</fullName>
    </recommendedName>
</protein>
<dbReference type="Pfam" id="PF04909">
    <property type="entry name" value="Amidohydro_2"/>
    <property type="match status" value="1"/>
</dbReference>
<accession>A0A382J9R9</accession>
<evidence type="ECO:0000259" key="1">
    <source>
        <dbReference type="Pfam" id="PF04909"/>
    </source>
</evidence>
<feature type="domain" description="Amidohydrolase-related" evidence="1">
    <location>
        <begin position="4"/>
        <end position="273"/>
    </location>
</feature>
<dbReference type="PANTHER" id="PTHR35563">
    <property type="entry name" value="BARREL METAL-DEPENDENT HYDROLASE, PUTATIVE (AFU_ORTHOLOGUE AFUA_1G16240)-RELATED"/>
    <property type="match status" value="1"/>
</dbReference>
<dbReference type="Gene3D" id="3.20.20.140">
    <property type="entry name" value="Metal-dependent hydrolases"/>
    <property type="match status" value="1"/>
</dbReference>